<organism evidence="2 3">
    <name type="scientific">Henriciella mobilis</name>
    <dbReference type="NCBI Taxonomy" id="2305467"/>
    <lineage>
        <taxon>Bacteria</taxon>
        <taxon>Pseudomonadati</taxon>
        <taxon>Pseudomonadota</taxon>
        <taxon>Alphaproteobacteria</taxon>
        <taxon>Hyphomonadales</taxon>
        <taxon>Hyphomonadaceae</taxon>
        <taxon>Henriciella</taxon>
    </lineage>
</organism>
<name>A0A399RB86_9PROT</name>
<dbReference type="InterPro" id="IPR025962">
    <property type="entry name" value="SdpI/YhfL"/>
</dbReference>
<dbReference type="GO" id="GO:0009636">
    <property type="term" value="P:response to toxic substance"/>
    <property type="evidence" value="ECO:0007669"/>
    <property type="project" value="TreeGrafter"/>
</dbReference>
<keyword evidence="1" id="KW-0472">Membrane</keyword>
<dbReference type="PANTHER" id="PTHR37810">
    <property type="entry name" value="IMMUNITY PROTEIN SDPI"/>
    <property type="match status" value="1"/>
</dbReference>
<dbReference type="InterPro" id="IPR026272">
    <property type="entry name" value="SdpI"/>
</dbReference>
<evidence type="ECO:0000256" key="1">
    <source>
        <dbReference type="SAM" id="Phobius"/>
    </source>
</evidence>
<keyword evidence="1" id="KW-0812">Transmembrane</keyword>
<dbReference type="PANTHER" id="PTHR37810:SF5">
    <property type="entry name" value="IMMUNITY PROTEIN SDPI"/>
    <property type="match status" value="1"/>
</dbReference>
<feature type="transmembrane region" description="Helical" evidence="1">
    <location>
        <begin position="52"/>
        <end position="76"/>
    </location>
</feature>
<dbReference type="Pfam" id="PF13630">
    <property type="entry name" value="SdpI"/>
    <property type="match status" value="1"/>
</dbReference>
<dbReference type="EMBL" id="QWFX01000016">
    <property type="protein sequence ID" value="RIJ26789.1"/>
    <property type="molecule type" value="Genomic_DNA"/>
</dbReference>
<feature type="transmembrane region" description="Helical" evidence="1">
    <location>
        <begin position="199"/>
        <end position="221"/>
    </location>
</feature>
<feature type="transmembrane region" description="Helical" evidence="1">
    <location>
        <begin position="125"/>
        <end position="145"/>
    </location>
</feature>
<dbReference type="PIRSF" id="PIRSF038959">
    <property type="entry name" value="SdpI"/>
    <property type="match status" value="1"/>
</dbReference>
<dbReference type="OrthoDB" id="9808690at2"/>
<proteinExistence type="predicted"/>
<dbReference type="RefSeq" id="WP_119377682.1">
    <property type="nucleotide sequence ID" value="NZ_QWFX01000016.1"/>
</dbReference>
<keyword evidence="3" id="KW-1185">Reference proteome</keyword>
<evidence type="ECO:0000313" key="2">
    <source>
        <dbReference type="EMBL" id="RIJ26789.1"/>
    </source>
</evidence>
<feature type="transmembrane region" description="Helical" evidence="1">
    <location>
        <begin position="174"/>
        <end position="193"/>
    </location>
</feature>
<gene>
    <name evidence="2" type="ORF">D1223_17765</name>
</gene>
<evidence type="ECO:0000313" key="3">
    <source>
        <dbReference type="Proteomes" id="UP000266385"/>
    </source>
</evidence>
<reference evidence="2 3" key="1">
    <citation type="submission" date="2018-08" db="EMBL/GenBank/DDBJ databases">
        <title>Henriciella mobilis sp. nov., isolated from seawater.</title>
        <authorList>
            <person name="Cheng H."/>
            <person name="Wu Y.-H."/>
            <person name="Xu X.-W."/>
            <person name="Guo L.-L."/>
        </authorList>
    </citation>
    <scope>NUCLEOTIDE SEQUENCE [LARGE SCALE GENOMIC DNA]</scope>
    <source>
        <strain evidence="2 3">JN25</strain>
    </source>
</reference>
<dbReference type="Proteomes" id="UP000266385">
    <property type="component" value="Unassembled WGS sequence"/>
</dbReference>
<dbReference type="AlphaFoldDB" id="A0A399RB86"/>
<feature type="transmembrane region" description="Helical" evidence="1">
    <location>
        <begin position="88"/>
        <end position="113"/>
    </location>
</feature>
<sequence length="235" mass="25606">MIRTGLIATALAVAAMAGAVAWVANMIAPGTYVPIHWNGEFFIKGADTREQALIVMSVFPLAALLLSGLFSLLPALEPWRVNLFSSRKLLLGTWIGVMVLLTGICFGFGVAFVRSVENYMNDVFPIIRAIIAGSAALFVVIGNYLPKSRRNWFVGIRTPWTMSSDDTWEKTHRLTGLLLSGAGLVGIVLAFVLNGLALALMLPALILPVILFGAVYSYFVWRKANDHDLDPELIV</sequence>
<protein>
    <submittedName>
        <fullName evidence="2">SdpI family protein</fullName>
    </submittedName>
</protein>
<comment type="caution">
    <text evidence="2">The sequence shown here is derived from an EMBL/GenBank/DDBJ whole genome shotgun (WGS) entry which is preliminary data.</text>
</comment>
<accession>A0A399RB86</accession>
<keyword evidence="1" id="KW-1133">Transmembrane helix</keyword>